<proteinExistence type="predicted"/>
<gene>
    <name evidence="2" type="ORF">SCRDD08_02134</name>
</gene>
<dbReference type="AlphaFoldDB" id="A0A139MX05"/>
<dbReference type="PATRIC" id="fig|45634.12.peg.2224"/>
<evidence type="ECO:0000313" key="3">
    <source>
        <dbReference type="Proteomes" id="UP000070377"/>
    </source>
</evidence>
<sequence length="91" mass="10699">MKFSNLMLFTGAAWASYHLVKNRKEISQEVVETSDILDKIQDNLANIQHNLAIIQEQRDNIKEMAQDLTYKYKVFEKQAQAQISQIQDIWQ</sequence>
<dbReference type="EMBL" id="LQRD01000084">
    <property type="protein sequence ID" value="KXT68202.1"/>
    <property type="molecule type" value="Genomic_DNA"/>
</dbReference>
<evidence type="ECO:0000256" key="1">
    <source>
        <dbReference type="SAM" id="Coils"/>
    </source>
</evidence>
<protein>
    <submittedName>
        <fullName evidence="2">Uncharacterized protein</fullName>
    </submittedName>
</protein>
<name>A0A139MX05_STRCR</name>
<keyword evidence="1" id="KW-0175">Coiled coil</keyword>
<evidence type="ECO:0000313" key="2">
    <source>
        <dbReference type="EMBL" id="KXT68202.1"/>
    </source>
</evidence>
<dbReference type="Proteomes" id="UP000070377">
    <property type="component" value="Unassembled WGS sequence"/>
</dbReference>
<feature type="coiled-coil region" evidence="1">
    <location>
        <begin position="37"/>
        <end position="64"/>
    </location>
</feature>
<dbReference type="RefSeq" id="WP_061423609.1">
    <property type="nucleotide sequence ID" value="NZ_KQ969066.1"/>
</dbReference>
<comment type="caution">
    <text evidence="2">The sequence shown here is derived from an EMBL/GenBank/DDBJ whole genome shotgun (WGS) entry which is preliminary data.</text>
</comment>
<accession>A0A139MX05</accession>
<dbReference type="STRING" id="45634.SCRDD08_02134"/>
<reference evidence="2 3" key="1">
    <citation type="submission" date="2016-01" db="EMBL/GenBank/DDBJ databases">
        <title>Highly variable Streptococcus oralis are common among viridans streptococci isolated from primates.</title>
        <authorList>
            <person name="Denapaite D."/>
            <person name="Rieger M."/>
            <person name="Koendgen S."/>
            <person name="Brueckner R."/>
            <person name="Ochigava I."/>
            <person name="Kappeler P."/>
            <person name="Maetz-Rensing K."/>
            <person name="Leendertz F."/>
            <person name="Hakenbeck R."/>
        </authorList>
    </citation>
    <scope>NUCLEOTIDE SEQUENCE [LARGE SCALE GENOMIC DNA]</scope>
    <source>
        <strain evidence="2 3">DD08</strain>
    </source>
</reference>
<organism evidence="2 3">
    <name type="scientific">Streptococcus cristatus</name>
    <dbReference type="NCBI Taxonomy" id="45634"/>
    <lineage>
        <taxon>Bacteria</taxon>
        <taxon>Bacillati</taxon>
        <taxon>Bacillota</taxon>
        <taxon>Bacilli</taxon>
        <taxon>Lactobacillales</taxon>
        <taxon>Streptococcaceae</taxon>
        <taxon>Streptococcus</taxon>
    </lineage>
</organism>